<organism evidence="1 2">
    <name type="scientific">Methanosarcina baikalica</name>
    <dbReference type="NCBI Taxonomy" id="3073890"/>
    <lineage>
        <taxon>Archaea</taxon>
        <taxon>Methanobacteriati</taxon>
        <taxon>Methanobacteriota</taxon>
        <taxon>Stenosarchaea group</taxon>
        <taxon>Methanomicrobia</taxon>
        <taxon>Methanosarcinales</taxon>
        <taxon>Methanosarcinaceae</taxon>
        <taxon>Methanosarcina</taxon>
    </lineage>
</organism>
<dbReference type="SUPFAM" id="SSF52540">
    <property type="entry name" value="P-loop containing nucleoside triphosphate hydrolases"/>
    <property type="match status" value="1"/>
</dbReference>
<reference evidence="2" key="1">
    <citation type="submission" date="2023-07" db="EMBL/GenBank/DDBJ databases">
        <title>Whole-genome sequencing of a new Methanosarcina sp. Z-7115.</title>
        <authorList>
            <person name="Zhilina T.N."/>
            <person name="Merkel A.Y."/>
        </authorList>
    </citation>
    <scope>NUCLEOTIDE SEQUENCE [LARGE SCALE GENOMIC DNA]</scope>
    <source>
        <strain evidence="2">Z-7115</strain>
    </source>
</reference>
<gene>
    <name evidence="1" type="ORF">RG963_11790</name>
</gene>
<protein>
    <recommendedName>
        <fullName evidence="3">Orc1-like AAA ATPase domain-containing protein</fullName>
    </recommendedName>
</protein>
<sequence length="218" mass="25360">MVPTPKDHFKQYPFVDRKGHIQTFKEAVHNIGQKEFSVLVYYGVAGIGKTSLRKELSKYLEKYNLKNQQQDITWVSIQQQEFIWASIDLQLDKHREKTAFLVTLKNELQSKSKIKFPAFEIAHAIYWKKANPEIPLRKENYLLFEGDDALDDFFGAVEQVPYLQVVPTTARLLKKAPTPSENGGKREEKQNLNNFPKKNLWKLKKLCPISGRRISIII</sequence>
<evidence type="ECO:0000313" key="2">
    <source>
        <dbReference type="Proteomes" id="UP001246244"/>
    </source>
</evidence>
<evidence type="ECO:0000313" key="1">
    <source>
        <dbReference type="EMBL" id="MDR7666450.1"/>
    </source>
</evidence>
<dbReference type="Proteomes" id="UP001246244">
    <property type="component" value="Unassembled WGS sequence"/>
</dbReference>
<proteinExistence type="predicted"/>
<dbReference type="EMBL" id="JAVKPK010000050">
    <property type="protein sequence ID" value="MDR7666450.1"/>
    <property type="molecule type" value="Genomic_DNA"/>
</dbReference>
<comment type="caution">
    <text evidence="1">The sequence shown here is derived from an EMBL/GenBank/DDBJ whole genome shotgun (WGS) entry which is preliminary data.</text>
</comment>
<accession>A0ABU2D389</accession>
<name>A0ABU2D389_9EURY</name>
<evidence type="ECO:0008006" key="3">
    <source>
        <dbReference type="Google" id="ProtNLM"/>
    </source>
</evidence>
<dbReference type="RefSeq" id="WP_310576477.1">
    <property type="nucleotide sequence ID" value="NZ_JAVKPK010000050.1"/>
</dbReference>
<dbReference type="Gene3D" id="3.40.50.300">
    <property type="entry name" value="P-loop containing nucleotide triphosphate hydrolases"/>
    <property type="match status" value="1"/>
</dbReference>
<dbReference type="InterPro" id="IPR027417">
    <property type="entry name" value="P-loop_NTPase"/>
</dbReference>
<keyword evidence="2" id="KW-1185">Reference proteome</keyword>